<dbReference type="EMBL" id="CAEZXP010000005">
    <property type="protein sequence ID" value="CAB4704852.1"/>
    <property type="molecule type" value="Genomic_DNA"/>
</dbReference>
<proteinExistence type="predicted"/>
<organism evidence="1">
    <name type="scientific">freshwater metagenome</name>
    <dbReference type="NCBI Taxonomy" id="449393"/>
    <lineage>
        <taxon>unclassified sequences</taxon>
        <taxon>metagenomes</taxon>
        <taxon>ecological metagenomes</taxon>
    </lineage>
</organism>
<dbReference type="AlphaFoldDB" id="A0A6J6Q2U7"/>
<sequence length="96" mass="10268">MEGGFGLPFGGDPEDLLRGLREFAEQQAESVQEAQREQFATLTLNTAVELSSAALAQVVVTGTPDEQAVALRDAMRVLFPEAVALVSAARQGFMRS</sequence>
<accession>A0A6J6Q2U7</accession>
<evidence type="ECO:0000313" key="1">
    <source>
        <dbReference type="EMBL" id="CAB4704852.1"/>
    </source>
</evidence>
<name>A0A6J6Q2U7_9ZZZZ</name>
<reference evidence="1" key="1">
    <citation type="submission" date="2020-05" db="EMBL/GenBank/DDBJ databases">
        <authorList>
            <person name="Chiriac C."/>
            <person name="Salcher M."/>
            <person name="Ghai R."/>
            <person name="Kavagutti S V."/>
        </authorList>
    </citation>
    <scope>NUCLEOTIDE SEQUENCE</scope>
</reference>
<protein>
    <submittedName>
        <fullName evidence="1">Unannotated protein</fullName>
    </submittedName>
</protein>
<gene>
    <name evidence="1" type="ORF">UFOPK2399_01600</name>
</gene>